<keyword evidence="4" id="KW-1185">Reference proteome</keyword>
<reference evidence="3 4" key="1">
    <citation type="submission" date="2020-03" db="EMBL/GenBank/DDBJ databases">
        <title>The role of nitrogen metabolism on polyethylene biodegradation.</title>
        <authorList>
            <person name="Peixoto J."/>
            <person name="Vizzotto C.S."/>
            <person name="Ramos A."/>
            <person name="Alves G."/>
            <person name="Steindorff A."/>
            <person name="Kruger R."/>
        </authorList>
    </citation>
    <scope>NUCLEOTIDE SEQUENCE [LARGE SCALE GENOMIC DNA]</scope>
    <source>
        <strain evidence="3 4">PE63</strain>
    </source>
</reference>
<evidence type="ECO:0000256" key="1">
    <source>
        <dbReference type="ARBA" id="ARBA00006987"/>
    </source>
</evidence>
<organism evidence="3 4">
    <name type="scientific">Comamonas brasiliensis</name>
    <dbReference type="NCBI Taxonomy" id="1812482"/>
    <lineage>
        <taxon>Bacteria</taxon>
        <taxon>Pseudomonadati</taxon>
        <taxon>Pseudomonadota</taxon>
        <taxon>Betaproteobacteria</taxon>
        <taxon>Burkholderiales</taxon>
        <taxon>Comamonadaceae</taxon>
        <taxon>Comamonas</taxon>
    </lineage>
</organism>
<evidence type="ECO:0000313" key="4">
    <source>
        <dbReference type="Proteomes" id="UP001647436"/>
    </source>
</evidence>
<dbReference type="InterPro" id="IPR005064">
    <property type="entry name" value="BUG"/>
</dbReference>
<proteinExistence type="inferred from homology"/>
<protein>
    <recommendedName>
        <fullName evidence="5">Tripartite tricarboxylate transporter substrate binding protein</fullName>
    </recommendedName>
</protein>
<comment type="similarity">
    <text evidence="1">Belongs to the UPF0065 (bug) family.</text>
</comment>
<name>A0ABS5LZI1_9BURK</name>
<dbReference type="SUPFAM" id="SSF53850">
    <property type="entry name" value="Periplasmic binding protein-like II"/>
    <property type="match status" value="1"/>
</dbReference>
<dbReference type="CDD" id="cd07012">
    <property type="entry name" value="PBP2_Bug_TTT"/>
    <property type="match status" value="1"/>
</dbReference>
<dbReference type="RefSeq" id="WP_211459645.1">
    <property type="nucleotide sequence ID" value="NZ_JAANES010000007.1"/>
</dbReference>
<feature type="signal peptide" evidence="2">
    <location>
        <begin position="1"/>
        <end position="30"/>
    </location>
</feature>
<sequence>MYPSFKNDRMQRSLAAALFAGFAIAPVAMAAEEAFPARPVHVYVPFAAGNTLDNALRQVAEEFRKSTGQPMIIDNKPGGAGILAAQAAARAPADGYSLLLVNTSMLSVNPYTFKKKLPYDAEKSYRQITGFVGSTLVLAANKTVPSNNLQEFTQWAKSQKTPVNYASFTVGNSSHFAGVILNEKLGLNLIHVPFNGTPSAVQNLIGGQVNTAFLPLIAVKQQVDAGRLKVLGVSSPRRSELLPNVATFAEQGLPEMNLYIWSGFAAPASTPDLVVNRLNDEINKILRSPELRARWRDMDFEPMPMSPKEFTEFVREENQRWRKVIEVSGFKIEE</sequence>
<evidence type="ECO:0000256" key="2">
    <source>
        <dbReference type="SAM" id="SignalP"/>
    </source>
</evidence>
<dbReference type="PIRSF" id="PIRSF017082">
    <property type="entry name" value="YflP"/>
    <property type="match status" value="1"/>
</dbReference>
<dbReference type="Pfam" id="PF03401">
    <property type="entry name" value="TctC"/>
    <property type="match status" value="1"/>
</dbReference>
<feature type="chain" id="PRO_5045246079" description="Tripartite tricarboxylate transporter substrate binding protein" evidence="2">
    <location>
        <begin position="31"/>
        <end position="334"/>
    </location>
</feature>
<evidence type="ECO:0000313" key="3">
    <source>
        <dbReference type="EMBL" id="MBS3021930.1"/>
    </source>
</evidence>
<dbReference type="PANTHER" id="PTHR42928:SF5">
    <property type="entry name" value="BLR1237 PROTEIN"/>
    <property type="match status" value="1"/>
</dbReference>
<dbReference type="Gene3D" id="3.40.190.150">
    <property type="entry name" value="Bordetella uptake gene, domain 1"/>
    <property type="match status" value="1"/>
</dbReference>
<evidence type="ECO:0008006" key="5">
    <source>
        <dbReference type="Google" id="ProtNLM"/>
    </source>
</evidence>
<dbReference type="Gene3D" id="3.40.190.10">
    <property type="entry name" value="Periplasmic binding protein-like II"/>
    <property type="match status" value="1"/>
</dbReference>
<comment type="caution">
    <text evidence="3">The sequence shown here is derived from an EMBL/GenBank/DDBJ whole genome shotgun (WGS) entry which is preliminary data.</text>
</comment>
<accession>A0ABS5LZI1</accession>
<dbReference type="EMBL" id="JAANES010000007">
    <property type="protein sequence ID" value="MBS3021930.1"/>
    <property type="molecule type" value="Genomic_DNA"/>
</dbReference>
<dbReference type="InterPro" id="IPR042100">
    <property type="entry name" value="Bug_dom1"/>
</dbReference>
<dbReference type="PANTHER" id="PTHR42928">
    <property type="entry name" value="TRICARBOXYLATE-BINDING PROTEIN"/>
    <property type="match status" value="1"/>
</dbReference>
<keyword evidence="2" id="KW-0732">Signal</keyword>
<dbReference type="Proteomes" id="UP001647436">
    <property type="component" value="Unassembled WGS sequence"/>
</dbReference>
<gene>
    <name evidence="3" type="ORF">DJFAAGMI_04708</name>
</gene>